<keyword evidence="3" id="KW-1185">Reference proteome</keyword>
<accession>A0ABS2R6D3</accession>
<protein>
    <recommendedName>
        <fullName evidence="1">General stress protein 17M-like domain-containing protein</fullName>
    </recommendedName>
</protein>
<name>A0ABS2R6D3_9BACI</name>
<gene>
    <name evidence="2" type="ORF">JOC94_001138</name>
</gene>
<evidence type="ECO:0000313" key="2">
    <source>
        <dbReference type="EMBL" id="MBM7714166.1"/>
    </source>
</evidence>
<dbReference type="Pfam" id="PF11181">
    <property type="entry name" value="YflT"/>
    <property type="match status" value="1"/>
</dbReference>
<dbReference type="InterPro" id="IPR025889">
    <property type="entry name" value="GSP17M-like_dom"/>
</dbReference>
<dbReference type="EMBL" id="JAFBFH010000005">
    <property type="protein sequence ID" value="MBM7714166.1"/>
    <property type="molecule type" value="Genomic_DNA"/>
</dbReference>
<evidence type="ECO:0000259" key="1">
    <source>
        <dbReference type="Pfam" id="PF11181"/>
    </source>
</evidence>
<reference evidence="2 3" key="1">
    <citation type="submission" date="2021-01" db="EMBL/GenBank/DDBJ databases">
        <title>Genomic Encyclopedia of Type Strains, Phase IV (KMG-IV): sequencing the most valuable type-strain genomes for metagenomic binning, comparative biology and taxonomic classification.</title>
        <authorList>
            <person name="Goeker M."/>
        </authorList>
    </citation>
    <scope>NUCLEOTIDE SEQUENCE [LARGE SCALE GENOMIC DNA]</scope>
    <source>
        <strain evidence="2 3">DSM 105453</strain>
    </source>
</reference>
<dbReference type="RefSeq" id="WP_077109928.1">
    <property type="nucleotide sequence ID" value="NZ_JAFBFH010000005.1"/>
</dbReference>
<feature type="domain" description="General stress protein 17M-like" evidence="1">
    <location>
        <begin position="5"/>
        <end position="91"/>
    </location>
</feature>
<comment type="caution">
    <text evidence="2">The sequence shown here is derived from an EMBL/GenBank/DDBJ whole genome shotgun (WGS) entry which is preliminary data.</text>
</comment>
<evidence type="ECO:0000313" key="3">
    <source>
        <dbReference type="Proteomes" id="UP000823485"/>
    </source>
</evidence>
<organism evidence="2 3">
    <name type="scientific">Siminovitchia thermophila</name>
    <dbReference type="NCBI Taxonomy" id="1245522"/>
    <lineage>
        <taxon>Bacteria</taxon>
        <taxon>Bacillati</taxon>
        <taxon>Bacillota</taxon>
        <taxon>Bacilli</taxon>
        <taxon>Bacillales</taxon>
        <taxon>Bacillaceae</taxon>
        <taxon>Siminovitchia</taxon>
    </lineage>
</organism>
<dbReference type="Proteomes" id="UP000823485">
    <property type="component" value="Unassembled WGS sequence"/>
</dbReference>
<sequence length="120" mass="13705">MDKKAIGVFQSEHDAIRKIEDLEAQGYDPSDIYAVAREEHDISMLRGQTNVDVRSGGGDWFDRFVRFMTGEEPVKEAMQNMELSGPDWSDIIRKLMTEEFFCMSIRNTVKGTAPVSIRDI</sequence>
<proteinExistence type="predicted"/>